<keyword evidence="4 12" id="KW-0378">Hydrolase</keyword>
<evidence type="ECO:0000256" key="11">
    <source>
        <dbReference type="ARBA" id="ARBA00038888"/>
    </source>
</evidence>
<comment type="pathway">
    <text evidence="13">Glycan metabolism; N-glycan degradation.</text>
</comment>
<keyword evidence="9 13" id="KW-0325">Glycoprotein</keyword>
<feature type="signal peptide" evidence="14">
    <location>
        <begin position="1"/>
        <end position="17"/>
    </location>
</feature>
<dbReference type="EMBL" id="HE650826">
    <property type="protein sequence ID" value="CCF58947.1"/>
    <property type="molecule type" value="Genomic_DNA"/>
</dbReference>
<reference evidence="17 18" key="1">
    <citation type="journal article" date="2011" name="Proc. Natl. Acad. Sci. U.S.A.">
        <title>Evolutionary erosion of yeast sex chromosomes by mating-type switching accidents.</title>
        <authorList>
            <person name="Gordon J.L."/>
            <person name="Armisen D."/>
            <person name="Proux-Wera E."/>
            <person name="Oheigeartaigh S.S."/>
            <person name="Byrne K.P."/>
            <person name="Wolfe K.H."/>
        </authorList>
    </citation>
    <scope>NUCLEOTIDE SEQUENCE [LARGE SCALE GENOMIC DNA]</scope>
    <source>
        <strain evidence="18">ATCC 22294 / BCRC 22015 / CBS 2517 / CECT 1963 / NBRC 1671 / NRRL Y-8276</strain>
    </source>
</reference>
<dbReference type="InterPro" id="IPR031631">
    <property type="entry name" value="Glyco_hydro_63N"/>
</dbReference>
<evidence type="ECO:0000256" key="9">
    <source>
        <dbReference type="ARBA" id="ARBA00023180"/>
    </source>
</evidence>
<evidence type="ECO:0000256" key="1">
    <source>
        <dbReference type="ARBA" id="ARBA00004648"/>
    </source>
</evidence>
<protein>
    <recommendedName>
        <fullName evidence="11 12">Mannosyl-oligosaccharide glucosidase</fullName>
        <ecNumber evidence="11 12">3.2.1.106</ecNumber>
    </recommendedName>
    <alternativeName>
        <fullName evidence="13">Glucosidase I</fullName>
    </alternativeName>
</protein>
<accession>H2AX47</accession>
<dbReference type="Pfam" id="PF16923">
    <property type="entry name" value="Glyco_hydro_63N"/>
    <property type="match status" value="1"/>
</dbReference>
<dbReference type="EC" id="3.2.1.106" evidence="11 12"/>
<sequence length="821" mass="94563">MIALLGTLWAFLSIVRAFNAEEQQTFNHAKSFEEYTNQSLLWAPYRSNSYFGIRPRNIDNTPFIFGLMWFESTKLDSLTRLRHYANIDDHLEKFSWEVYDPRLGGMQTIIDTENNVNLTIYFTKSHDGKNWVARVHGEAIDETLPSASSVVLYMNQNVGADVNSISRLDEMPSTDLNKLEFAGFSTELGDYKVLIRDNYGKYFSNDSVPNMEVVPGCDSSKTKHVSLTVPDHEVWRARDVFQSILADSIQSAIAEVGETNVNQAYNPSFLTLRNIHNFPPGNFHYIQKTFSSTESFEFDVIYNSMDSKENIRGQNEVNKLIDDSLNEVRIKFDKKFNINSKDEEKHKFALETLSNLLGGIGYFHGNQIIDRATVFDEDQFEQIKLENGEEEGPFSLFSTVPSRGFFPRGFYWDAGFEILQVMEYDFDLAFELISSWFSMIDDDGWVAREVILGPEARSRVPPEFVVQSPNIANPPTLLLAFSEMLTRAIENFDSLKFENSDLSSESHYSFHSSTSQLKTHPHLLTSYGEKIYPKLLKHFNWFTESQKGSLEDYYEVLEDQDMLDQIHKDTIYHWVGRTVTHCLPSGLDDYPRAQPPDTAELNVDTLSWVGVMARSMKKIAHVLKLEDDESKFEKIEQEVIENLDLLHWSEEHGCYCDVTLDDEYEDDIQLVCHEGYVSLMPFALKLIPNDPKKLNKLVSLMSDPEKIFSDYGLLSLSKQDEYFGKDENYWRGPIWMNINYLCLDALKHYFPEVREHAENLEQSQAGLLYTKLKKNLINNVYNVWKNQGSVYENYSPIDGRGTGSSQFTGWTSLIVNLLGHF</sequence>
<keyword evidence="8" id="KW-0472">Membrane</keyword>
<dbReference type="AlphaFoldDB" id="H2AX47"/>
<dbReference type="GO" id="GO:0009311">
    <property type="term" value="P:oligosaccharide metabolic process"/>
    <property type="evidence" value="ECO:0007669"/>
    <property type="project" value="UniProtKB-UniRule"/>
</dbReference>
<dbReference type="GO" id="GO:0004573">
    <property type="term" value="F:Glc3Man9GlcNAc2 oligosaccharide glucosidase activity"/>
    <property type="evidence" value="ECO:0007669"/>
    <property type="project" value="UniProtKB-UniRule"/>
</dbReference>
<gene>
    <name evidence="17" type="primary">KAFR0F03510</name>
    <name evidence="17" type="ORF">KAFR_0F03510</name>
</gene>
<evidence type="ECO:0000313" key="17">
    <source>
        <dbReference type="EMBL" id="CCF58947.1"/>
    </source>
</evidence>
<feature type="domain" description="Glycosyl hydrolase family 63 C-terminal" evidence="15">
    <location>
        <begin position="315"/>
        <end position="818"/>
    </location>
</feature>
<dbReference type="PANTHER" id="PTHR10412">
    <property type="entry name" value="MANNOSYL-OLIGOSACCHARIDE GLUCOSIDASE"/>
    <property type="match status" value="1"/>
</dbReference>
<dbReference type="OrthoDB" id="410058at2759"/>
<dbReference type="InterPro" id="IPR038518">
    <property type="entry name" value="Glyco_hydro_63N_sf"/>
</dbReference>
<evidence type="ECO:0000256" key="12">
    <source>
        <dbReference type="RuleBase" id="RU368089"/>
    </source>
</evidence>
<dbReference type="Gene3D" id="2.70.98.110">
    <property type="entry name" value="Glycosyl hydrolase family 63, N-terminal domain"/>
    <property type="match status" value="1"/>
</dbReference>
<dbReference type="Proteomes" id="UP000005220">
    <property type="component" value="Chromosome 6"/>
</dbReference>
<evidence type="ECO:0000256" key="13">
    <source>
        <dbReference type="RuleBase" id="RU369107"/>
    </source>
</evidence>
<dbReference type="STRING" id="1071382.H2AX47"/>
<dbReference type="eggNOG" id="KOG2161">
    <property type="taxonomic scope" value="Eukaryota"/>
</dbReference>
<comment type="catalytic activity">
    <reaction evidence="12">
        <text>N(4)-(alpha-D-Glc-(1-&gt;2)-alpha-D-Glc-(1-&gt;3)-alpha-D-Glc-(1-&gt;3)-alpha-D-Man-(1-&gt;2)-alpha-D-Man-(1-&gt;2)-alpha-D-Man-(1-&gt;3)-[alpha-D-Man-(1-&gt;2)-alpha-D-Man-(1-&gt;3)-[alpha-D-Man-(1-&gt;2)-alpha-D-Man-(1-&gt;6)]-alpha-D-Man-(1-&gt;6)]-beta-D-Man-(1-&gt;4)-beta-D-GlcNAc-(1-&gt;4)-beta-D-GlcNAc)-L-asparaginyl-[protein] + H2O = N(4)-(alpha-D-Glc-(1-&gt;3)-alpha-D-Glc-(1-&gt;3)-alpha-D-Man-(1-&gt;2)-alpha-D-Man-(1-&gt;2)-alpha-D-Man-(1-&gt;3)-[alpha-D-Man-(1-&gt;2)-alpha-D-Man-(1-&gt;3)-[alpha-D-Man-(1-&gt;2)-alpha-D-Man-(1-&gt;6)]-alpha-D-Man-(1-&gt;6)]-beta-D-Man-(1-&gt;4)-beta-D-GlcNAc-(1-&gt;4)-beta-D-GlcNAc)-L-asparaginyl-[protein] + beta-D-glucose</text>
        <dbReference type="Rhea" id="RHEA:55988"/>
        <dbReference type="Rhea" id="RHEA-COMP:12806"/>
        <dbReference type="Rhea" id="RHEA-COMP:14355"/>
        <dbReference type="ChEBI" id="CHEBI:15377"/>
        <dbReference type="ChEBI" id="CHEBI:15903"/>
        <dbReference type="ChEBI" id="CHEBI:59082"/>
        <dbReference type="ChEBI" id="CHEBI:132537"/>
        <dbReference type="EC" id="3.2.1.106"/>
    </reaction>
</comment>
<evidence type="ECO:0000256" key="8">
    <source>
        <dbReference type="ARBA" id="ARBA00023136"/>
    </source>
</evidence>
<dbReference type="RefSeq" id="XP_003958082.1">
    <property type="nucleotide sequence ID" value="XM_003958033.1"/>
</dbReference>
<dbReference type="GO" id="GO:0006491">
    <property type="term" value="P:N-glycan processing"/>
    <property type="evidence" value="ECO:0007669"/>
    <property type="project" value="EnsemblFungi"/>
</dbReference>
<dbReference type="InterPro" id="IPR004888">
    <property type="entry name" value="Glycoside_hydrolase_63"/>
</dbReference>
<keyword evidence="7" id="KW-1133">Transmembrane helix</keyword>
<evidence type="ECO:0000259" key="16">
    <source>
        <dbReference type="Pfam" id="PF16923"/>
    </source>
</evidence>
<keyword evidence="6" id="KW-0735">Signal-anchor</keyword>
<comment type="similarity">
    <text evidence="2 12">Belongs to the glycosyl hydrolase 63 family.</text>
</comment>
<proteinExistence type="inferred from homology"/>
<keyword evidence="10 12" id="KW-0326">Glycosidase</keyword>
<evidence type="ECO:0000313" key="18">
    <source>
        <dbReference type="Proteomes" id="UP000005220"/>
    </source>
</evidence>
<comment type="subcellular location">
    <subcellularLocation>
        <location evidence="1 12">Endoplasmic reticulum membrane</location>
        <topology evidence="1 12">Single-pass type II membrane protein</topology>
    </subcellularLocation>
</comment>
<dbReference type="InterPro" id="IPR012341">
    <property type="entry name" value="6hp_glycosidase-like_sf"/>
</dbReference>
<dbReference type="Pfam" id="PF03200">
    <property type="entry name" value="Glyco_hydro_63"/>
    <property type="match status" value="1"/>
</dbReference>
<keyword evidence="5 12" id="KW-0256">Endoplasmic reticulum</keyword>
<dbReference type="FunCoup" id="H2AX47">
    <property type="interactions" value="643"/>
</dbReference>
<evidence type="ECO:0000256" key="6">
    <source>
        <dbReference type="ARBA" id="ARBA00022968"/>
    </source>
</evidence>
<evidence type="ECO:0000256" key="5">
    <source>
        <dbReference type="ARBA" id="ARBA00022824"/>
    </source>
</evidence>
<evidence type="ECO:0000259" key="15">
    <source>
        <dbReference type="Pfam" id="PF03200"/>
    </source>
</evidence>
<dbReference type="PANTHER" id="PTHR10412:SF11">
    <property type="entry name" value="MANNOSYL-OLIGOSACCHARIDE GLUCOSIDASE"/>
    <property type="match status" value="1"/>
</dbReference>
<evidence type="ECO:0000256" key="7">
    <source>
        <dbReference type="ARBA" id="ARBA00022989"/>
    </source>
</evidence>
<keyword evidence="18" id="KW-1185">Reference proteome</keyword>
<keyword evidence="14" id="KW-0732">Signal</keyword>
<dbReference type="HOGENOM" id="CLU_007380_2_0_1"/>
<dbReference type="InterPro" id="IPR008928">
    <property type="entry name" value="6-hairpin_glycosidase_sf"/>
</dbReference>
<dbReference type="Gene3D" id="1.50.10.10">
    <property type="match status" value="1"/>
</dbReference>
<dbReference type="KEGG" id="kaf:KAFR_0F03510"/>
<dbReference type="InParanoid" id="H2AX47"/>
<comment type="function">
    <text evidence="12">Cleaves the distal alpha 1,2-linked glucose residue from the Glc(3)Man(9)GlcNAc(2) oligosaccharide precursor.</text>
</comment>
<name>H2AX47_KAZAF</name>
<dbReference type="GeneID" id="13884415"/>
<keyword evidence="3" id="KW-0812">Transmembrane</keyword>
<dbReference type="GO" id="GO:0070880">
    <property type="term" value="P:fungal-type cell wall beta-glucan biosynthetic process"/>
    <property type="evidence" value="ECO:0007669"/>
    <property type="project" value="EnsemblFungi"/>
</dbReference>
<dbReference type="GO" id="GO:0006488">
    <property type="term" value="P:dolichol-linked oligosaccharide biosynthetic process"/>
    <property type="evidence" value="ECO:0007669"/>
    <property type="project" value="EnsemblFungi"/>
</dbReference>
<evidence type="ECO:0000256" key="10">
    <source>
        <dbReference type="ARBA" id="ARBA00023295"/>
    </source>
</evidence>
<dbReference type="SUPFAM" id="SSF48208">
    <property type="entry name" value="Six-hairpin glycosidases"/>
    <property type="match status" value="1"/>
</dbReference>
<feature type="domain" description="Glycosyl hydrolase family 63 N-terminal" evidence="16">
    <location>
        <begin position="39"/>
        <end position="261"/>
    </location>
</feature>
<evidence type="ECO:0000256" key="4">
    <source>
        <dbReference type="ARBA" id="ARBA00022801"/>
    </source>
</evidence>
<evidence type="ECO:0000256" key="14">
    <source>
        <dbReference type="SAM" id="SignalP"/>
    </source>
</evidence>
<dbReference type="GO" id="GO:0098553">
    <property type="term" value="C:lumenal side of endoplasmic reticulum membrane"/>
    <property type="evidence" value="ECO:0007669"/>
    <property type="project" value="EnsemblFungi"/>
</dbReference>
<evidence type="ECO:0000256" key="2">
    <source>
        <dbReference type="ARBA" id="ARBA00010833"/>
    </source>
</evidence>
<feature type="chain" id="PRO_5003560014" description="Mannosyl-oligosaccharide glucosidase" evidence="14">
    <location>
        <begin position="18"/>
        <end position="821"/>
    </location>
</feature>
<organism evidence="17 18">
    <name type="scientific">Kazachstania africana (strain ATCC 22294 / BCRC 22015 / CBS 2517 / CECT 1963 / NBRC 1671 / NRRL Y-8276)</name>
    <name type="common">Yeast</name>
    <name type="synonym">Kluyveromyces africanus</name>
    <dbReference type="NCBI Taxonomy" id="1071382"/>
    <lineage>
        <taxon>Eukaryota</taxon>
        <taxon>Fungi</taxon>
        <taxon>Dikarya</taxon>
        <taxon>Ascomycota</taxon>
        <taxon>Saccharomycotina</taxon>
        <taxon>Saccharomycetes</taxon>
        <taxon>Saccharomycetales</taxon>
        <taxon>Saccharomycetaceae</taxon>
        <taxon>Kazachstania</taxon>
    </lineage>
</organism>
<dbReference type="InterPro" id="IPR031335">
    <property type="entry name" value="Glyco_hydro_63_C"/>
</dbReference>
<evidence type="ECO:0000256" key="3">
    <source>
        <dbReference type="ARBA" id="ARBA00022692"/>
    </source>
</evidence>